<keyword evidence="4" id="KW-0472">Membrane</keyword>
<gene>
    <name evidence="7" type="ORF">LMH87_009671</name>
</gene>
<evidence type="ECO:0000256" key="3">
    <source>
        <dbReference type="SAM" id="MobiDB-lite"/>
    </source>
</evidence>
<protein>
    <recommendedName>
        <fullName evidence="9">AB hydrolase-1 domain-containing protein</fullName>
    </recommendedName>
</protein>
<dbReference type="Proteomes" id="UP001144673">
    <property type="component" value="Chromosome 5"/>
</dbReference>
<dbReference type="GeneID" id="80896830"/>
<evidence type="ECO:0000256" key="2">
    <source>
        <dbReference type="ARBA" id="ARBA00022801"/>
    </source>
</evidence>
<accession>A0A9W8QEE3</accession>
<name>A0A9W8QEE3_AKAMU</name>
<dbReference type="KEGG" id="amus:LMH87_009671"/>
<keyword evidence="8" id="KW-1185">Reference proteome</keyword>
<dbReference type="RefSeq" id="XP_056053829.1">
    <property type="nucleotide sequence ID" value="XM_056196708.1"/>
</dbReference>
<dbReference type="EMBL" id="JAJHUN010000008">
    <property type="protein sequence ID" value="KAJ4153171.1"/>
    <property type="molecule type" value="Genomic_DNA"/>
</dbReference>
<feature type="domain" description="AB hydrolase-1" evidence="5">
    <location>
        <begin position="135"/>
        <end position="285"/>
    </location>
</feature>
<dbReference type="InterPro" id="IPR013595">
    <property type="entry name" value="Pept_S33_TAP-like_C"/>
</dbReference>
<sequence length="613" mass="66832">MSSPAAVNADSEREPLLPNAANQENAEEPVAQRRPFWRRKETYLKGCGALFLIDLCVSGLLALFLLLRRYHPDVVFRYPNETIAWKPCGNVEGKPLECGTIDVPMDHFNASRSGNNTFNIPVIRLRGNADATHNILLNPGGPGGSGVNFLKTRGVGLQKAVGHDFHFIGFDPRGVGASSPPAVCFSDAKMRRTHQIHYDGDAEHDIERYDEVGNFAQACAGHMGEYAAHVNTPQTAADMNDILDALGQDGLYYLGYSYGTALGATYATMFPERAERVVIDGVLDSFAYYGNLTLESSCEDTDNAFSGFFDECVKAGSACKLSSLGQTGRDIQRNVTSFLNHLQDDGPMPVYINSTMFGTISYNSLITGIFLAMYKSQSWYPLADNLAQLLSGNATGAFLAYPDEDPIADGSNAMIEQGTFVMNNDRPSGHPAWPEDRYDVLKIAAPEAELCAPWVTSTVSGAMMSAQWKVPKAHRFAPRRDVQTRHPMLVMSSTYDPICPLSAAKRARDSFPEAKLIEVLGIGHCALSSPSMCAARLLHAYMVNGTMPEEGHTKCSRDDVPYFVDPEEKKDEEDGPKADAGSAVFVDEDADLMAALRDLSGAIPVPSFVGKRY</sequence>
<feature type="region of interest" description="Disordered" evidence="3">
    <location>
        <begin position="1"/>
        <end position="32"/>
    </location>
</feature>
<keyword evidence="4" id="KW-1133">Transmembrane helix</keyword>
<dbReference type="Pfam" id="PF08386">
    <property type="entry name" value="Abhydrolase_4"/>
    <property type="match status" value="1"/>
</dbReference>
<comment type="similarity">
    <text evidence="1">Belongs to the peptidase S33 family.</text>
</comment>
<dbReference type="InterPro" id="IPR029058">
    <property type="entry name" value="AB_hydrolase_fold"/>
</dbReference>
<dbReference type="GO" id="GO:0016787">
    <property type="term" value="F:hydrolase activity"/>
    <property type="evidence" value="ECO:0007669"/>
    <property type="project" value="UniProtKB-KW"/>
</dbReference>
<dbReference type="SUPFAM" id="SSF53474">
    <property type="entry name" value="alpha/beta-Hydrolases"/>
    <property type="match status" value="1"/>
</dbReference>
<dbReference type="PANTHER" id="PTHR43248:SF25">
    <property type="entry name" value="AB HYDROLASE-1 DOMAIN-CONTAINING PROTEIN-RELATED"/>
    <property type="match status" value="1"/>
</dbReference>
<feature type="domain" description="Peptidase S33 tripeptidyl aminopeptidase-like C-terminal" evidence="6">
    <location>
        <begin position="461"/>
        <end position="552"/>
    </location>
</feature>
<keyword evidence="2" id="KW-0378">Hydrolase</keyword>
<evidence type="ECO:0000259" key="6">
    <source>
        <dbReference type="Pfam" id="PF08386"/>
    </source>
</evidence>
<evidence type="ECO:0008006" key="9">
    <source>
        <dbReference type="Google" id="ProtNLM"/>
    </source>
</evidence>
<evidence type="ECO:0000313" key="7">
    <source>
        <dbReference type="EMBL" id="KAJ4153171.1"/>
    </source>
</evidence>
<evidence type="ECO:0000256" key="4">
    <source>
        <dbReference type="SAM" id="Phobius"/>
    </source>
</evidence>
<proteinExistence type="inferred from homology"/>
<reference evidence="7" key="1">
    <citation type="journal article" date="2023" name="Access Microbiol">
        <title>De-novo genome assembly for Akanthomyces muscarius, a biocontrol agent of insect agricultural pests.</title>
        <authorList>
            <person name="Erdos Z."/>
            <person name="Studholme D.J."/>
            <person name="Raymond B."/>
            <person name="Sharma M."/>
        </authorList>
    </citation>
    <scope>NUCLEOTIDE SEQUENCE</scope>
    <source>
        <strain evidence="7">Ve6</strain>
    </source>
</reference>
<evidence type="ECO:0000313" key="8">
    <source>
        <dbReference type="Proteomes" id="UP001144673"/>
    </source>
</evidence>
<dbReference type="InterPro" id="IPR051601">
    <property type="entry name" value="Serine_prot/Carboxylest_S33"/>
</dbReference>
<keyword evidence="4" id="KW-0812">Transmembrane</keyword>
<dbReference type="PANTHER" id="PTHR43248">
    <property type="entry name" value="2-SUCCINYL-6-HYDROXY-2,4-CYCLOHEXADIENE-1-CARBOXYLATE SYNTHASE"/>
    <property type="match status" value="1"/>
</dbReference>
<dbReference type="Pfam" id="PF00561">
    <property type="entry name" value="Abhydrolase_1"/>
    <property type="match status" value="1"/>
</dbReference>
<dbReference type="InterPro" id="IPR000073">
    <property type="entry name" value="AB_hydrolase_1"/>
</dbReference>
<dbReference type="Gene3D" id="3.40.50.1820">
    <property type="entry name" value="alpha/beta hydrolase"/>
    <property type="match status" value="1"/>
</dbReference>
<feature type="transmembrane region" description="Helical" evidence="4">
    <location>
        <begin position="43"/>
        <end position="67"/>
    </location>
</feature>
<dbReference type="AlphaFoldDB" id="A0A9W8QEE3"/>
<organism evidence="7 8">
    <name type="scientific">Akanthomyces muscarius</name>
    <name type="common">Entomopathogenic fungus</name>
    <name type="synonym">Lecanicillium muscarium</name>
    <dbReference type="NCBI Taxonomy" id="2231603"/>
    <lineage>
        <taxon>Eukaryota</taxon>
        <taxon>Fungi</taxon>
        <taxon>Dikarya</taxon>
        <taxon>Ascomycota</taxon>
        <taxon>Pezizomycotina</taxon>
        <taxon>Sordariomycetes</taxon>
        <taxon>Hypocreomycetidae</taxon>
        <taxon>Hypocreales</taxon>
        <taxon>Cordycipitaceae</taxon>
        <taxon>Akanthomyces</taxon>
    </lineage>
</organism>
<comment type="caution">
    <text evidence="7">The sequence shown here is derived from an EMBL/GenBank/DDBJ whole genome shotgun (WGS) entry which is preliminary data.</text>
</comment>
<evidence type="ECO:0000256" key="1">
    <source>
        <dbReference type="ARBA" id="ARBA00010088"/>
    </source>
</evidence>
<evidence type="ECO:0000259" key="5">
    <source>
        <dbReference type="Pfam" id="PF00561"/>
    </source>
</evidence>